<feature type="region of interest" description="Disordered" evidence="1">
    <location>
        <begin position="412"/>
        <end position="455"/>
    </location>
</feature>
<reference evidence="2 3" key="1">
    <citation type="journal article" date="2014" name="Proc. Natl. Acad. Sci. U.S.A.">
        <title>Trajectory and genomic determinants of fungal-pathogen speciation and host adaptation.</title>
        <authorList>
            <person name="Hu X."/>
            <person name="Xiao G."/>
            <person name="Zheng P."/>
            <person name="Shang Y."/>
            <person name="Su Y."/>
            <person name="Zhang X."/>
            <person name="Liu X."/>
            <person name="Zhan S."/>
            <person name="St Leger R.J."/>
            <person name="Wang C."/>
        </authorList>
    </citation>
    <scope>NUCLEOTIDE SEQUENCE [LARGE SCALE GENOMIC DNA]</scope>
    <source>
        <strain evidence="2 3">ARSEF 1941</strain>
    </source>
</reference>
<sequence>MASSQQASNVSKRPRLSLQIRTTVCSPPSKSLRALPLNPSDPTTFNTMSNVYVTAIERASAIQCEPITAVNTLPNLRLQTPIENNRLKPRLATPSMPTCPETPLTAQPVSPQQVDFIYPSIMAATPPLSAGPADNPSHVFAFPPSADTPSKTNRPPECLTENHMPKRRRAPCSAPQITSQLPYTHPRSLHSILRNSPLPPRTAIPPSPRHQPLCFQGKASKRVEYDSPLEEEITTSKYIRSHIELLSEDASPLSPTRRTHCAFPLVTTPRETLPEAALVFTANEIQDGGQTPGPWEDMGRRMAGLGASSPTSPGAPTGPPERKREKKRRWVWTIGQDDDDDDGGGCAASTASPSESAHKKAKAEGVPQLTYEELPTPSIESISPLGGSDADVSETCSVLSADDADRRRCLSVPPSADAEAKTPSASTVAAYPHRDTPIPELAGHGDGSTLSVAAN</sequence>
<accession>A0A0B2X0D9</accession>
<evidence type="ECO:0000313" key="3">
    <source>
        <dbReference type="Proteomes" id="UP000030816"/>
    </source>
</evidence>
<dbReference type="OrthoDB" id="5206740at2759"/>
<feature type="compositionally biased region" description="Pro residues" evidence="1">
    <location>
        <begin position="197"/>
        <end position="209"/>
    </location>
</feature>
<keyword evidence="3" id="KW-1185">Reference proteome</keyword>
<protein>
    <submittedName>
        <fullName evidence="2">Uncharacterized protein</fullName>
    </submittedName>
</protein>
<dbReference type="STRING" id="1081103.A0A0B2X0D9"/>
<dbReference type="Proteomes" id="UP000030816">
    <property type="component" value="Unassembled WGS sequence"/>
</dbReference>
<feature type="region of interest" description="Disordered" evidence="1">
    <location>
        <begin position="285"/>
        <end position="370"/>
    </location>
</feature>
<comment type="caution">
    <text evidence="2">The sequence shown here is derived from an EMBL/GenBank/DDBJ whole genome shotgun (WGS) entry which is preliminary data.</text>
</comment>
<dbReference type="GeneID" id="63735463"/>
<evidence type="ECO:0000313" key="2">
    <source>
        <dbReference type="EMBL" id="KHO02007.1"/>
    </source>
</evidence>
<gene>
    <name evidence="2" type="ORF">MAM_01008</name>
</gene>
<feature type="region of interest" description="Disordered" evidence="1">
    <location>
        <begin position="139"/>
        <end position="219"/>
    </location>
</feature>
<name>A0A0B2X0D9_METAS</name>
<dbReference type="AlphaFoldDB" id="A0A0B2X0D9"/>
<dbReference type="EMBL" id="AZHE01000001">
    <property type="protein sequence ID" value="KHO02007.1"/>
    <property type="molecule type" value="Genomic_DNA"/>
</dbReference>
<dbReference type="HOGENOM" id="CLU_030050_1_0_1"/>
<dbReference type="RefSeq" id="XP_040683072.1">
    <property type="nucleotide sequence ID" value="XM_040819807.1"/>
</dbReference>
<proteinExistence type="predicted"/>
<evidence type="ECO:0000256" key="1">
    <source>
        <dbReference type="SAM" id="MobiDB-lite"/>
    </source>
</evidence>
<organism evidence="2 3">
    <name type="scientific">Metarhizium album (strain ARSEF 1941)</name>
    <dbReference type="NCBI Taxonomy" id="1081103"/>
    <lineage>
        <taxon>Eukaryota</taxon>
        <taxon>Fungi</taxon>
        <taxon>Dikarya</taxon>
        <taxon>Ascomycota</taxon>
        <taxon>Pezizomycotina</taxon>
        <taxon>Sordariomycetes</taxon>
        <taxon>Hypocreomycetidae</taxon>
        <taxon>Hypocreales</taxon>
        <taxon>Clavicipitaceae</taxon>
        <taxon>Metarhizium</taxon>
    </lineage>
</organism>
<feature type="compositionally biased region" description="Low complexity" evidence="1">
    <location>
        <begin position="306"/>
        <end position="315"/>
    </location>
</feature>